<feature type="coiled-coil region" evidence="1">
    <location>
        <begin position="85"/>
        <end position="129"/>
    </location>
</feature>
<dbReference type="Pfam" id="PF12814">
    <property type="entry name" value="Mcp5_PH"/>
    <property type="match status" value="1"/>
</dbReference>
<feature type="compositionally biased region" description="Polar residues" evidence="2">
    <location>
        <begin position="683"/>
        <end position="693"/>
    </location>
</feature>
<feature type="domain" description="PH" evidence="3">
    <location>
        <begin position="2261"/>
        <end position="2372"/>
    </location>
</feature>
<evidence type="ECO:0000313" key="5">
    <source>
        <dbReference type="Proteomes" id="UP000481858"/>
    </source>
</evidence>
<feature type="region of interest" description="Disordered" evidence="2">
    <location>
        <begin position="382"/>
        <end position="409"/>
    </location>
</feature>
<feature type="compositionally biased region" description="Polar residues" evidence="2">
    <location>
        <begin position="2558"/>
        <end position="2568"/>
    </location>
</feature>
<dbReference type="InterPro" id="IPR024774">
    <property type="entry name" value="PH_dom-Mcp5-type"/>
</dbReference>
<feature type="compositionally biased region" description="Low complexity" evidence="2">
    <location>
        <begin position="2106"/>
        <end position="2131"/>
    </location>
</feature>
<comment type="caution">
    <text evidence="4">The sequence shown here is derived from an EMBL/GenBank/DDBJ whole genome shotgun (WGS) entry which is preliminary data.</text>
</comment>
<keyword evidence="5" id="KW-1185">Reference proteome</keyword>
<feature type="compositionally biased region" description="Polar residues" evidence="2">
    <location>
        <begin position="651"/>
        <end position="669"/>
    </location>
</feature>
<dbReference type="InterPro" id="IPR053005">
    <property type="entry name" value="Nuclear_Pos-Cytoskel_Interact"/>
</dbReference>
<feature type="region of interest" description="Disordered" evidence="2">
    <location>
        <begin position="137"/>
        <end position="177"/>
    </location>
</feature>
<dbReference type="PROSITE" id="PS50003">
    <property type="entry name" value="PH_DOMAIN"/>
    <property type="match status" value="1"/>
</dbReference>
<dbReference type="GO" id="GO:0005739">
    <property type="term" value="C:mitochondrion"/>
    <property type="evidence" value="ECO:0007669"/>
    <property type="project" value="TreeGrafter"/>
</dbReference>
<feature type="compositionally biased region" description="Polar residues" evidence="2">
    <location>
        <begin position="2417"/>
        <end position="2430"/>
    </location>
</feature>
<feature type="region of interest" description="Disordered" evidence="2">
    <location>
        <begin position="2388"/>
        <end position="2430"/>
    </location>
</feature>
<dbReference type="SUPFAM" id="SSF50729">
    <property type="entry name" value="PH domain-like"/>
    <property type="match status" value="1"/>
</dbReference>
<keyword evidence="1" id="KW-0175">Coiled coil</keyword>
<proteinExistence type="predicted"/>
<feature type="compositionally biased region" description="Basic and acidic residues" evidence="2">
    <location>
        <begin position="2001"/>
        <end position="2010"/>
    </location>
</feature>
<feature type="region of interest" description="Disordered" evidence="2">
    <location>
        <begin position="1956"/>
        <end position="1975"/>
    </location>
</feature>
<feature type="coiled-coil region" evidence="1">
    <location>
        <begin position="333"/>
        <end position="360"/>
    </location>
</feature>
<feature type="compositionally biased region" description="Acidic residues" evidence="2">
    <location>
        <begin position="564"/>
        <end position="573"/>
    </location>
</feature>
<feature type="compositionally biased region" description="Polar residues" evidence="2">
    <location>
        <begin position="594"/>
        <end position="603"/>
    </location>
</feature>
<feature type="compositionally biased region" description="Low complexity" evidence="2">
    <location>
        <begin position="2163"/>
        <end position="2174"/>
    </location>
</feature>
<dbReference type="GO" id="GO:0000226">
    <property type="term" value="P:microtubule cytoskeleton organization"/>
    <property type="evidence" value="ECO:0007669"/>
    <property type="project" value="TreeGrafter"/>
</dbReference>
<dbReference type="GO" id="GO:0015631">
    <property type="term" value="F:tubulin binding"/>
    <property type="evidence" value="ECO:0007669"/>
    <property type="project" value="TreeGrafter"/>
</dbReference>
<dbReference type="InParanoid" id="A0A7C8NBZ2"/>
<feature type="coiled-coil region" evidence="1">
    <location>
        <begin position="1597"/>
        <end position="1624"/>
    </location>
</feature>
<evidence type="ECO:0000256" key="2">
    <source>
        <dbReference type="SAM" id="MobiDB-lite"/>
    </source>
</evidence>
<dbReference type="SMART" id="SM00233">
    <property type="entry name" value="PH"/>
    <property type="match status" value="1"/>
</dbReference>
<feature type="coiled-coil region" evidence="1">
    <location>
        <begin position="1649"/>
        <end position="1702"/>
    </location>
</feature>
<reference evidence="4 5" key="1">
    <citation type="submission" date="2019-12" db="EMBL/GenBank/DDBJ databases">
        <title>Draft genome sequence of the ascomycete Xylaria multiplex DSM 110363.</title>
        <authorList>
            <person name="Buettner E."/>
            <person name="Kellner H."/>
        </authorList>
    </citation>
    <scope>NUCLEOTIDE SEQUENCE [LARGE SCALE GENOMIC DNA]</scope>
    <source>
        <strain evidence="4 5">DSM 110363</strain>
    </source>
</reference>
<gene>
    <name evidence="4" type="ORF">GQX73_g1876</name>
</gene>
<dbReference type="Proteomes" id="UP000481858">
    <property type="component" value="Unassembled WGS sequence"/>
</dbReference>
<dbReference type="CDD" id="cd13365">
    <property type="entry name" value="PH_PLC_plant-like"/>
    <property type="match status" value="1"/>
</dbReference>
<dbReference type="EMBL" id="WUBL01000011">
    <property type="protein sequence ID" value="KAF2971757.1"/>
    <property type="molecule type" value="Genomic_DNA"/>
</dbReference>
<name>A0A7C8NBZ2_9PEZI</name>
<dbReference type="PANTHER" id="PTHR28190">
    <property type="entry name" value="NUCLEAR MIGRATION PROTEIN NUM1"/>
    <property type="match status" value="1"/>
</dbReference>
<feature type="region of interest" description="Disordered" evidence="2">
    <location>
        <begin position="549"/>
        <end position="708"/>
    </location>
</feature>
<protein>
    <recommendedName>
        <fullName evidence="3">PH domain-containing protein</fullName>
    </recommendedName>
</protein>
<dbReference type="GO" id="GO:0005938">
    <property type="term" value="C:cell cortex"/>
    <property type="evidence" value="ECO:0007669"/>
    <property type="project" value="InterPro"/>
</dbReference>
<feature type="compositionally biased region" description="Low complexity" evidence="2">
    <location>
        <begin position="2191"/>
        <end position="2203"/>
    </location>
</feature>
<dbReference type="GO" id="GO:0005543">
    <property type="term" value="F:phospholipid binding"/>
    <property type="evidence" value="ECO:0007669"/>
    <property type="project" value="InterPro"/>
</dbReference>
<feature type="coiled-coil region" evidence="1">
    <location>
        <begin position="210"/>
        <end position="307"/>
    </location>
</feature>
<feature type="coiled-coil region" evidence="1">
    <location>
        <begin position="419"/>
        <end position="460"/>
    </location>
</feature>
<sequence>MATTPPFPDELSAMAVAPAAAVINAQDYDPFRSAGPTHHRFSNFNAKLFALGPNASPAQAKRALEAHLAETDRRMEEAGKLGTALVQQRAELTERLEEVEKLEAEDELSDDLRQKLIDIEKDYNEVARESARAFLPKSRVPSNEAAAGSPFVPESRGGKRSVSPSKFEAQATASPTKLSVPNRKIRNQPANRNHDIQFAAEISSSLIVQVRNLQVLLAEKEEELKEIRTENSKLEYEAEGFQQRLKALDDNEHRYKDENWNLETQIHDLMAKDREAADREKKLTQALNLLQSEKNSNQRELDEIKLSHSKLVEEHAAVVKHHDIELGTVKRSIVMAESERAAMQRRIEDLTGQNSDLAKAMSISIRAKKSERESIVGMSDEDFHTAHDNTTPEQSPPASPVKGTPRHSMLESETLKTSLAHAQRLIQSLRTNVHREKTEKMESRRLLQEARDEIEKLRSDPQVPNRRARKMDSREFKKPPRLLGGLRSARSEIFMEDPNWEDQPDILPHPRSSPISRETTMLFDPVPEHTEHFETANETSDAAFETANENATETDDFHTGAEEFSSDDVETETESPSKRRTLTGRPPNLFGVQRSGSIHSTASTEDEDFPYEEVKTPTSLPPLHAKFPLRVSRGAFRRSRQASEEPALLSSPASFATSSNMGTPQQPAQSLAAELGDFDGSDNESNMSATPSRRSVRGRAMTPPPALPPLPRVIMIDSGMMTEPLYESFPSIRRIVAADRPISTATVVSGFSMGSDYSDSATHDLGEKLAEFPTPPTSSPRRDLALAPSLALSTVHSHDVEPHPEPDTHTAELAALRAEHAEQLKDLVAKNDAAHVAAIELLKSEHANQLNAAKDAHAQQLEVLRSEHVDATNEMATDAQAAHTREIELMTSRHADEISKTAADALASYNQELESLKILHIEQLAQKESEIRAAFADDLEALKKSHAEELIRREEELQTGHAAELDVLKDSHVKELALQKAESEAAHGAEIEALQASHVEELSHREVEAKAARDAEIEALTITHAEKVSQKESELKATASAELEALKLNHAQELSKFRDENDTVHAAELAALVASHASKIDATKSELSEAHTREFEGLKSSHADEIDQIRQSMGTSHSEQLESLKASHQQLIEEIKASINATHAEELESLQIAHAQQLLDTENKITAAQTAAIASLADSHSKQLDDTKGSLQSIHSQELEVLQATHLQELESLKATHSQELSQELGALKATYSQELESLKAAHSGQVEDLGREKDAAHTATIRALTESHNKQTDEIRDGMAATHAQELERLKASHIEQLEELRKEKDAAHAAALAVIVGTHAKQLESQKAGGEAAMSREIVALKAAHAQEIETLNNQHAAAHAKELDAFKAALAKQVESSKTEGDAARNEQIEALNAAHAEIIEAHKRDAENAQNQALEALKSSHERQIDTLKSEHVASRTKELELIATKHLDELKDLKDENAVARTTELESLVNKHLGELKTLQDEHETSKSQIREELGATHSIALEGLVAAHVAELKALKDEHEASTSRLREELGTNHLAELKALREELDATHSKQLSALRQEVDTTHSKDIDSLGTKHAQDLEALKSEHEATLTQRLQELADSHLRKIAELQQEAEQVKSRELAALSASHAQILDTFKGEHESNLARKMQEIAESHTRSLEELHQQNESDKSRELVDLATQHNDNLEKVKSELESVRRQELADLESAHATALASLRAEHQTVLEQGLKSLESEHSQALEAVKNEREVGQSEALSALGVEHSRQLDQLKTENDATLNRELDALKAQHAQILASQIQESDASLARELDALKAEHVRILESQAQESDAALARELDTVKAQHVQVLEAQVRESDAALARALDTLKAQHAQALEASDAAHIQQSAELKAHHGQLLESHIREATAEKEGLLASHAAEIKALRASLTVAQPALGYSSMSSVQTEPIELPLKSPRREAFIIPRDGDPVTPRSLTNGGLDKRSKATDIPIIAEDDTRQSPSAIIRSETPDSQRPFKEITTNTDARSSRKPTVTTSHQSSQTMLTAEGLDELMKNQQKYQGAALMVTRKTDEVDSAFDEAITASPSTVRIRRSSTDSSNSIAHAKHRVPEPGSVAASESVSARRPGSSTSVRSSTQSRPPLPPNHREVIEAARSNSAHGAKGTMGPPILPASAYRPSSSRPQTPSNKPPQSPVSVIKATPTPAPRVARTPGYADIQSPSKVPMRSRQSSISSFASEIDTRFNIHNGMGMGPSGFGPNTDPRMIQAVTQTMIGEYLWKYTRKTGRGEMSENRHRRFFWVHPYTRALYWSDSDPAGGNRGEMKAKSVPIEAVRVVADDNPMPPGLHRKSLVVIARGRTIKFTCTTGQRHETWFNALSYLLLRSGNENKQDAEEVAGNITQEDVDEFNPSIHRRPANGHRPHPPPSLSSYNSRTTRNESPNLEATMSIPTLTPTHEKEAARAGTFGRLSGYWKSTGLNRGTFSSLRSRNYQPYDSAIYEASEVPDSAEDLRQIIEQQDRESDKLENVRACCDGKHDVGTLSHTAKRGRLPNFQSNPHTHPHPGPSGTQSVTGSTRSRV</sequence>
<feature type="region of interest" description="Disordered" evidence="2">
    <location>
        <begin position="2524"/>
        <end position="2568"/>
    </location>
</feature>
<feature type="region of interest" description="Disordered" evidence="2">
    <location>
        <begin position="1993"/>
        <end position="2034"/>
    </location>
</feature>
<feature type="compositionally biased region" description="Basic residues" evidence="2">
    <location>
        <begin position="2401"/>
        <end position="2412"/>
    </location>
</feature>
<organism evidence="4 5">
    <name type="scientific">Xylaria multiplex</name>
    <dbReference type="NCBI Taxonomy" id="323545"/>
    <lineage>
        <taxon>Eukaryota</taxon>
        <taxon>Fungi</taxon>
        <taxon>Dikarya</taxon>
        <taxon>Ascomycota</taxon>
        <taxon>Pezizomycotina</taxon>
        <taxon>Sordariomycetes</taxon>
        <taxon>Xylariomycetidae</taxon>
        <taxon>Xylariales</taxon>
        <taxon>Xylariaceae</taxon>
        <taxon>Xylaria</taxon>
    </lineage>
</organism>
<evidence type="ECO:0000313" key="4">
    <source>
        <dbReference type="EMBL" id="KAF2971757.1"/>
    </source>
</evidence>
<feature type="region of interest" description="Disordered" evidence="2">
    <location>
        <begin position="2078"/>
        <end position="2221"/>
    </location>
</feature>
<accession>A0A7C8NBZ2</accession>
<dbReference type="OrthoDB" id="2149224at2759"/>
<evidence type="ECO:0000256" key="1">
    <source>
        <dbReference type="SAM" id="Coils"/>
    </source>
</evidence>
<feature type="coiled-coil region" evidence="1">
    <location>
        <begin position="1396"/>
        <end position="1461"/>
    </location>
</feature>
<feature type="coiled-coil region" evidence="1">
    <location>
        <begin position="1285"/>
        <end position="1312"/>
    </location>
</feature>
<dbReference type="InterPro" id="IPR001849">
    <property type="entry name" value="PH_domain"/>
</dbReference>
<dbReference type="SUPFAM" id="SSF69989">
    <property type="entry name" value="C-terminal domain of PLC-beta"/>
    <property type="match status" value="1"/>
</dbReference>
<feature type="compositionally biased region" description="Polar residues" evidence="2">
    <location>
        <begin position="2012"/>
        <end position="2034"/>
    </location>
</feature>
<feature type="coiled-coil region" evidence="1">
    <location>
        <begin position="847"/>
        <end position="874"/>
    </location>
</feature>
<dbReference type="GO" id="GO:0032065">
    <property type="term" value="P:maintenance of protein location in cell cortex"/>
    <property type="evidence" value="ECO:0007669"/>
    <property type="project" value="InterPro"/>
</dbReference>
<dbReference type="PANTHER" id="PTHR28190:SF1">
    <property type="entry name" value="NUCLEAR MIGRATION PROTEIN NUM1"/>
    <property type="match status" value="1"/>
</dbReference>
<evidence type="ECO:0000259" key="3">
    <source>
        <dbReference type="PROSITE" id="PS50003"/>
    </source>
</evidence>